<protein>
    <submittedName>
        <fullName evidence="1">Uncharacterized protein</fullName>
    </submittedName>
</protein>
<reference evidence="2" key="1">
    <citation type="journal article" date="2019" name="Int. J. Syst. Evol. Microbiol.">
        <title>The Global Catalogue of Microorganisms (GCM) 10K type strain sequencing project: providing services to taxonomists for standard genome sequencing and annotation.</title>
        <authorList>
            <consortium name="The Broad Institute Genomics Platform"/>
            <consortium name="The Broad Institute Genome Sequencing Center for Infectious Disease"/>
            <person name="Wu L."/>
            <person name="Ma J."/>
        </authorList>
    </citation>
    <scope>NUCLEOTIDE SEQUENCE [LARGE SCALE GENOMIC DNA]</scope>
    <source>
        <strain evidence="2">CCUG 57263</strain>
    </source>
</reference>
<evidence type="ECO:0000313" key="1">
    <source>
        <dbReference type="EMBL" id="MFD0870869.1"/>
    </source>
</evidence>
<name>A0ABW3DE47_9BACL</name>
<evidence type="ECO:0000313" key="2">
    <source>
        <dbReference type="Proteomes" id="UP001597120"/>
    </source>
</evidence>
<keyword evidence="2" id="KW-1185">Reference proteome</keyword>
<sequence length="92" mass="10236">MDKLVHAGCFAFVILERKWRVADIQADERPFCGETILATTGKHYTTVNARSCEGFRTGWNRPGGFHGDSYSGAGRPLGKREISRVDAFDSRS</sequence>
<organism evidence="1 2">
    <name type="scientific">Paenibacillus residui</name>
    <dbReference type="NCBI Taxonomy" id="629724"/>
    <lineage>
        <taxon>Bacteria</taxon>
        <taxon>Bacillati</taxon>
        <taxon>Bacillota</taxon>
        <taxon>Bacilli</taxon>
        <taxon>Bacillales</taxon>
        <taxon>Paenibacillaceae</taxon>
        <taxon>Paenibacillus</taxon>
    </lineage>
</organism>
<proteinExistence type="predicted"/>
<dbReference type="EMBL" id="JBHTIU010000062">
    <property type="protein sequence ID" value="MFD0870869.1"/>
    <property type="molecule type" value="Genomic_DNA"/>
</dbReference>
<dbReference type="RefSeq" id="WP_379289638.1">
    <property type="nucleotide sequence ID" value="NZ_JBHTIU010000062.1"/>
</dbReference>
<gene>
    <name evidence="1" type="ORF">ACFQ03_17140</name>
</gene>
<accession>A0ABW3DE47</accession>
<dbReference type="Proteomes" id="UP001597120">
    <property type="component" value="Unassembled WGS sequence"/>
</dbReference>
<comment type="caution">
    <text evidence="1">The sequence shown here is derived from an EMBL/GenBank/DDBJ whole genome shotgun (WGS) entry which is preliminary data.</text>
</comment>